<protein>
    <submittedName>
        <fullName evidence="2">Uncharacterized protein</fullName>
    </submittedName>
</protein>
<dbReference type="AlphaFoldDB" id="A0AAV2CK17"/>
<organism evidence="2 3">
    <name type="scientific">Linum trigynum</name>
    <dbReference type="NCBI Taxonomy" id="586398"/>
    <lineage>
        <taxon>Eukaryota</taxon>
        <taxon>Viridiplantae</taxon>
        <taxon>Streptophyta</taxon>
        <taxon>Embryophyta</taxon>
        <taxon>Tracheophyta</taxon>
        <taxon>Spermatophyta</taxon>
        <taxon>Magnoliopsida</taxon>
        <taxon>eudicotyledons</taxon>
        <taxon>Gunneridae</taxon>
        <taxon>Pentapetalae</taxon>
        <taxon>rosids</taxon>
        <taxon>fabids</taxon>
        <taxon>Malpighiales</taxon>
        <taxon>Linaceae</taxon>
        <taxon>Linum</taxon>
    </lineage>
</organism>
<gene>
    <name evidence="2" type="ORF">LTRI10_LOCUS4572</name>
</gene>
<dbReference type="EMBL" id="OZ034813">
    <property type="protein sequence ID" value="CAL1356905.1"/>
    <property type="molecule type" value="Genomic_DNA"/>
</dbReference>
<evidence type="ECO:0000313" key="2">
    <source>
        <dbReference type="EMBL" id="CAL1356905.1"/>
    </source>
</evidence>
<feature type="region of interest" description="Disordered" evidence="1">
    <location>
        <begin position="1"/>
        <end position="67"/>
    </location>
</feature>
<reference evidence="2 3" key="1">
    <citation type="submission" date="2024-04" db="EMBL/GenBank/DDBJ databases">
        <authorList>
            <person name="Fracassetti M."/>
        </authorList>
    </citation>
    <scope>NUCLEOTIDE SEQUENCE [LARGE SCALE GENOMIC DNA]</scope>
</reference>
<evidence type="ECO:0000313" key="3">
    <source>
        <dbReference type="Proteomes" id="UP001497516"/>
    </source>
</evidence>
<proteinExistence type="predicted"/>
<evidence type="ECO:0000256" key="1">
    <source>
        <dbReference type="SAM" id="MobiDB-lite"/>
    </source>
</evidence>
<keyword evidence="3" id="KW-1185">Reference proteome</keyword>
<sequence length="67" mass="7674">MGDLAAPPVLQRGTRRRLCIHRAQEEGKIRQRREQESDSEGREERRELARRGHQDPVQASPPCSVAD</sequence>
<dbReference type="Proteomes" id="UP001497516">
    <property type="component" value="Chromosome 1"/>
</dbReference>
<name>A0AAV2CK17_9ROSI</name>
<accession>A0AAV2CK17</accession>
<feature type="compositionally biased region" description="Basic and acidic residues" evidence="1">
    <location>
        <begin position="22"/>
        <end position="54"/>
    </location>
</feature>